<dbReference type="Pfam" id="PF03285">
    <property type="entry name" value="Paralemmin"/>
    <property type="match status" value="1"/>
</dbReference>
<name>A0ABV0W4Y1_9TELE</name>
<dbReference type="InterPro" id="IPR004965">
    <property type="entry name" value="Paralemmin"/>
</dbReference>
<protein>
    <submittedName>
        <fullName evidence="3">Uncharacterized protein</fullName>
    </submittedName>
</protein>
<organism evidence="3 4">
    <name type="scientific">Xenotaenia resolanae</name>
    <dbReference type="NCBI Taxonomy" id="208358"/>
    <lineage>
        <taxon>Eukaryota</taxon>
        <taxon>Metazoa</taxon>
        <taxon>Chordata</taxon>
        <taxon>Craniata</taxon>
        <taxon>Vertebrata</taxon>
        <taxon>Euteleostomi</taxon>
        <taxon>Actinopterygii</taxon>
        <taxon>Neopterygii</taxon>
        <taxon>Teleostei</taxon>
        <taxon>Neoteleostei</taxon>
        <taxon>Acanthomorphata</taxon>
        <taxon>Ovalentaria</taxon>
        <taxon>Atherinomorphae</taxon>
        <taxon>Cyprinodontiformes</taxon>
        <taxon>Goodeidae</taxon>
        <taxon>Xenotaenia</taxon>
    </lineage>
</organism>
<evidence type="ECO:0000313" key="3">
    <source>
        <dbReference type="EMBL" id="MEQ2263706.1"/>
    </source>
</evidence>
<accession>A0ABV0W4Y1</accession>
<dbReference type="Proteomes" id="UP001444071">
    <property type="component" value="Unassembled WGS sequence"/>
</dbReference>
<keyword evidence="1 2" id="KW-0175">Coiled coil</keyword>
<feature type="non-terminal residue" evidence="3">
    <location>
        <position position="1"/>
    </location>
</feature>
<keyword evidence="4" id="KW-1185">Reference proteome</keyword>
<evidence type="ECO:0000256" key="1">
    <source>
        <dbReference type="ARBA" id="ARBA00023054"/>
    </source>
</evidence>
<sequence length="62" mass="7670">VDARRQPDFRVMDVHQDRLQLLAEKRKWQTEMENKHRQLEDEKRALQHLKLCLQKQDKGAWF</sequence>
<gene>
    <name evidence="3" type="ORF">XENORESO_011617</name>
</gene>
<evidence type="ECO:0000256" key="2">
    <source>
        <dbReference type="SAM" id="Coils"/>
    </source>
</evidence>
<feature type="coiled-coil region" evidence="2">
    <location>
        <begin position="25"/>
        <end position="56"/>
    </location>
</feature>
<evidence type="ECO:0000313" key="4">
    <source>
        <dbReference type="Proteomes" id="UP001444071"/>
    </source>
</evidence>
<reference evidence="3 4" key="1">
    <citation type="submission" date="2021-06" db="EMBL/GenBank/DDBJ databases">
        <authorList>
            <person name="Palmer J.M."/>
        </authorList>
    </citation>
    <scope>NUCLEOTIDE SEQUENCE [LARGE SCALE GENOMIC DNA]</scope>
    <source>
        <strain evidence="3 4">XR_2019</strain>
        <tissue evidence="3">Muscle</tissue>
    </source>
</reference>
<comment type="caution">
    <text evidence="3">The sequence shown here is derived from an EMBL/GenBank/DDBJ whole genome shotgun (WGS) entry which is preliminary data.</text>
</comment>
<proteinExistence type="predicted"/>
<dbReference type="EMBL" id="JAHRIM010023610">
    <property type="protein sequence ID" value="MEQ2263706.1"/>
    <property type="molecule type" value="Genomic_DNA"/>
</dbReference>